<dbReference type="GO" id="GO:0009948">
    <property type="term" value="P:anterior/posterior axis specification"/>
    <property type="evidence" value="ECO:0007669"/>
    <property type="project" value="TreeGrafter"/>
</dbReference>
<dbReference type="GO" id="GO:0008083">
    <property type="term" value="F:growth factor activity"/>
    <property type="evidence" value="ECO:0007669"/>
    <property type="project" value="UniProtKB-UniRule"/>
</dbReference>
<keyword evidence="6" id="KW-0217">Developmental protein</keyword>
<dbReference type="OrthoDB" id="10019514at2759"/>
<dbReference type="PANTHER" id="PTHR11848:SF226">
    <property type="entry name" value="LEFT-RIGHT DETERMINATION FACTOR"/>
    <property type="match status" value="1"/>
</dbReference>
<dbReference type="SUPFAM" id="SSF57501">
    <property type="entry name" value="Cystine-knot cytokines"/>
    <property type="match status" value="1"/>
</dbReference>
<feature type="domain" description="TGF-beta family profile" evidence="8">
    <location>
        <begin position="255"/>
        <end position="360"/>
    </location>
</feature>
<evidence type="ECO:0000313" key="10">
    <source>
        <dbReference type="RefSeq" id="XP_013914108.1"/>
    </source>
</evidence>
<dbReference type="InterPro" id="IPR001839">
    <property type="entry name" value="TGF-b_C"/>
</dbReference>
<comment type="subcellular location">
    <subcellularLocation>
        <location evidence="1 6">Secreted</location>
    </subcellularLocation>
</comment>
<keyword evidence="6" id="KW-0202">Cytokine</keyword>
<evidence type="ECO:0000256" key="3">
    <source>
        <dbReference type="ARBA" id="ARBA00022525"/>
    </source>
</evidence>
<dbReference type="PROSITE" id="PS00250">
    <property type="entry name" value="TGF_BETA_1"/>
    <property type="match status" value="1"/>
</dbReference>
<gene>
    <name evidence="10" type="primary">LOC106542794</name>
</gene>
<dbReference type="GO" id="GO:0005615">
    <property type="term" value="C:extracellular space"/>
    <property type="evidence" value="ECO:0007669"/>
    <property type="project" value="UniProtKB-UniRule"/>
</dbReference>
<dbReference type="InterPro" id="IPR015615">
    <property type="entry name" value="TGF-beta-rel"/>
</dbReference>
<comment type="similarity">
    <text evidence="2 6 7">Belongs to the TGF-beta family.</text>
</comment>
<evidence type="ECO:0000256" key="2">
    <source>
        <dbReference type="ARBA" id="ARBA00006656"/>
    </source>
</evidence>
<evidence type="ECO:0000256" key="4">
    <source>
        <dbReference type="ARBA" id="ARBA00023030"/>
    </source>
</evidence>
<dbReference type="PIRSF" id="PIRSF037402">
    <property type="entry name" value="TGFb4"/>
    <property type="match status" value="1"/>
</dbReference>
<dbReference type="GeneID" id="106542794"/>
<dbReference type="SMART" id="SM00204">
    <property type="entry name" value="TGFB"/>
    <property type="match status" value="1"/>
</dbReference>
<dbReference type="FunFam" id="2.10.90.10:FF:000047">
    <property type="entry name" value="Left-right determination factor"/>
    <property type="match status" value="1"/>
</dbReference>
<evidence type="ECO:0000313" key="9">
    <source>
        <dbReference type="Proteomes" id="UP000504617"/>
    </source>
</evidence>
<evidence type="ECO:0000256" key="6">
    <source>
        <dbReference type="PIRNR" id="PIRNR037402"/>
    </source>
</evidence>
<dbReference type="GO" id="GO:0005125">
    <property type="term" value="F:cytokine activity"/>
    <property type="evidence" value="ECO:0007669"/>
    <property type="project" value="UniProtKB-UniRule"/>
</dbReference>
<accession>A0A6I9XTU0</accession>
<evidence type="ECO:0000256" key="1">
    <source>
        <dbReference type="ARBA" id="ARBA00004613"/>
    </source>
</evidence>
<reference evidence="10" key="1">
    <citation type="submission" date="2025-08" db="UniProtKB">
        <authorList>
            <consortium name="RefSeq"/>
        </authorList>
    </citation>
    <scope>IDENTIFICATION</scope>
    <source>
        <tissue evidence="10">Skeletal muscle</tissue>
    </source>
</reference>
<dbReference type="InterPro" id="IPR029034">
    <property type="entry name" value="Cystine-knot_cytokine"/>
</dbReference>
<evidence type="ECO:0000259" key="8">
    <source>
        <dbReference type="PROSITE" id="PS51362"/>
    </source>
</evidence>
<dbReference type="CDD" id="cd13758">
    <property type="entry name" value="TGF_beta_LEFTY1_2"/>
    <property type="match status" value="1"/>
</dbReference>
<organism evidence="9 10">
    <name type="scientific">Thamnophis sirtalis</name>
    <dbReference type="NCBI Taxonomy" id="35019"/>
    <lineage>
        <taxon>Eukaryota</taxon>
        <taxon>Metazoa</taxon>
        <taxon>Chordata</taxon>
        <taxon>Craniata</taxon>
        <taxon>Vertebrata</taxon>
        <taxon>Euteleostomi</taxon>
        <taxon>Lepidosauria</taxon>
        <taxon>Squamata</taxon>
        <taxon>Bifurcata</taxon>
        <taxon>Unidentata</taxon>
        <taxon>Episquamata</taxon>
        <taxon>Toxicofera</taxon>
        <taxon>Serpentes</taxon>
        <taxon>Colubroidea</taxon>
        <taxon>Colubridae</taxon>
        <taxon>Natricinae</taxon>
        <taxon>Thamnophis</taxon>
    </lineage>
</organism>
<name>A0A6I9XTU0_9SAUR</name>
<dbReference type="Gene3D" id="2.60.120.970">
    <property type="match status" value="1"/>
</dbReference>
<dbReference type="FunFam" id="2.60.120.970:FF:000024">
    <property type="entry name" value="Left-right determination factor"/>
    <property type="match status" value="1"/>
</dbReference>
<dbReference type="InterPro" id="IPR003942">
    <property type="entry name" value="LRDF"/>
</dbReference>
<evidence type="ECO:0000256" key="5">
    <source>
        <dbReference type="ARBA" id="ARBA00023157"/>
    </source>
</evidence>
<dbReference type="Proteomes" id="UP000504617">
    <property type="component" value="Unplaced"/>
</dbReference>
<dbReference type="PROSITE" id="PS51362">
    <property type="entry name" value="TGF_BETA_2"/>
    <property type="match status" value="1"/>
</dbReference>
<dbReference type="Gene3D" id="2.10.90.10">
    <property type="entry name" value="Cystine-knot cytokines"/>
    <property type="match status" value="1"/>
</dbReference>
<keyword evidence="4 6" id="KW-0339">Growth factor</keyword>
<proteinExistence type="inferred from homology"/>
<keyword evidence="5" id="KW-1015">Disulfide bond</keyword>
<dbReference type="RefSeq" id="XP_013914108.1">
    <property type="nucleotide sequence ID" value="XM_014058633.1"/>
</dbReference>
<dbReference type="Pfam" id="PF00688">
    <property type="entry name" value="TGFb_propeptide"/>
    <property type="match status" value="1"/>
</dbReference>
<sequence length="367" mass="41704">MKAQLQLLLGRTRNPEARKAATTTGLSEKGLKQILLEKLKLPDVPALQMTDLENLVIPENIRNKYMSMLERRRVKRRALPSLAGILRGVPGNADISGDILYSDTTRQNLIFDMEGRIPENSEVTMAELKLFKKPLDKKHLPNRQSQRPVMNARVTVYWVQLQDNGTNRTSLIDSRLVPIMESGWRNFDVTQAVHFWLKTKASGPMLLEIWIEGERLGSYASEIAKGVRFTTQDPSDKALGKPELVLYTLNLEEYGGPGDCGEGSMMVRSTCCRQEYYINFRELTWTQYWIIEPAGYQAYQCVGSCWQPKNLLHHFGYGERSCAVVESSPLPMMYLVKKGNYTEIEVAEFPNMIVEKCGCVMDNIAVI</sequence>
<dbReference type="Pfam" id="PF00019">
    <property type="entry name" value="TGF_beta"/>
    <property type="match status" value="1"/>
</dbReference>
<keyword evidence="9" id="KW-1185">Reference proteome</keyword>
<protein>
    <recommendedName>
        <fullName evidence="6">Left-right determination factor</fullName>
    </recommendedName>
</protein>
<dbReference type="KEGG" id="tsr:106542794"/>
<dbReference type="InterPro" id="IPR001111">
    <property type="entry name" value="TGF-b_propeptide"/>
</dbReference>
<dbReference type="InterPro" id="IPR017948">
    <property type="entry name" value="TGFb_CS"/>
</dbReference>
<dbReference type="PANTHER" id="PTHR11848">
    <property type="entry name" value="TGF-BETA FAMILY"/>
    <property type="match status" value="1"/>
</dbReference>
<evidence type="ECO:0000256" key="7">
    <source>
        <dbReference type="RuleBase" id="RU000354"/>
    </source>
</evidence>
<keyword evidence="3 6" id="KW-0964">Secreted</keyword>
<dbReference type="GO" id="GO:0005160">
    <property type="term" value="F:transforming growth factor beta receptor binding"/>
    <property type="evidence" value="ECO:0007669"/>
    <property type="project" value="InterPro"/>
</dbReference>
<dbReference type="PRINTS" id="PR01427">
    <property type="entry name" value="TGFBETA4"/>
</dbReference>
<dbReference type="AlphaFoldDB" id="A0A6I9XTU0"/>